<name>A0A747STC4_SALER</name>
<organism evidence="1">
    <name type="scientific">Salmonella enterica</name>
    <name type="common">Salmonella choleraesuis</name>
    <dbReference type="NCBI Taxonomy" id="28901"/>
    <lineage>
        <taxon>Bacteria</taxon>
        <taxon>Pseudomonadati</taxon>
        <taxon>Pseudomonadota</taxon>
        <taxon>Gammaproteobacteria</taxon>
        <taxon>Enterobacterales</taxon>
        <taxon>Enterobacteriaceae</taxon>
        <taxon>Salmonella</taxon>
    </lineage>
</organism>
<accession>A0A747STC4</accession>
<comment type="caution">
    <text evidence="1">The sequence shown here is derived from an EMBL/GenBank/DDBJ whole genome shotgun (WGS) entry which is preliminary data.</text>
</comment>
<protein>
    <submittedName>
        <fullName evidence="1">Uncharacterized protein</fullName>
    </submittedName>
</protein>
<proteinExistence type="predicted"/>
<evidence type="ECO:0000313" key="1">
    <source>
        <dbReference type="EMBL" id="HAF4699811.1"/>
    </source>
</evidence>
<reference evidence="1" key="2">
    <citation type="submission" date="2020-02" db="EMBL/GenBank/DDBJ databases">
        <authorList>
            <consortium name="NCBI Pathogen Detection Project"/>
        </authorList>
    </citation>
    <scope>NUCLEOTIDE SEQUENCE</scope>
    <source>
        <strain evidence="1">MA.CK_98/00011163</strain>
    </source>
</reference>
<gene>
    <name evidence="1" type="ORF">G8O00_003253</name>
</gene>
<dbReference type="AlphaFoldDB" id="A0A747STC4"/>
<reference evidence="1" key="1">
    <citation type="journal article" date="2018" name="Genome Biol.">
        <title>SKESA: strategic k-mer extension for scrupulous assemblies.</title>
        <authorList>
            <person name="Souvorov A."/>
            <person name="Agarwala R."/>
            <person name="Lipman D.J."/>
        </authorList>
    </citation>
    <scope>NUCLEOTIDE SEQUENCE</scope>
    <source>
        <strain evidence="1">MA.CK_98/00011163</strain>
    </source>
</reference>
<dbReference type="EMBL" id="DAAVHS010000008">
    <property type="protein sequence ID" value="HAF4699811.1"/>
    <property type="molecule type" value="Genomic_DNA"/>
</dbReference>
<sequence>MGKYRQYDAGNRFLINTAHHHLEVIRDDGVYRHLRMKEPGTSCYYYDVLTWPGYLTVTGDMGTWTFSRVHDMFNFFGAWDGEINTGYWSEKLEAGAGCSARELLAKDFDEDEFCESLKEYFSEYLEGSETTDSDGDDVWDDDGISDSDKRDIREIVSNLCTANFSNEHDAYQAVYDADWPEGFSAWDICDGLTFKTYTSHFRWILFAITWAISKYHNTKLVDKAMVTYLAVKGVAA</sequence>